<dbReference type="EMBL" id="KQ964245">
    <property type="protein sequence ID" value="KXJ96420.1"/>
    <property type="molecule type" value="Genomic_DNA"/>
</dbReference>
<protein>
    <recommendedName>
        <fullName evidence="7">Zn(2)-C6 fungal-type domain-containing protein</fullName>
    </recommendedName>
</protein>
<keyword evidence="3" id="KW-0804">Transcription</keyword>
<proteinExistence type="predicted"/>
<dbReference type="PROSITE" id="PS00463">
    <property type="entry name" value="ZN2_CY6_FUNGAL_1"/>
    <property type="match status" value="1"/>
</dbReference>
<dbReference type="SUPFAM" id="SSF57701">
    <property type="entry name" value="Zn2/Cys6 DNA-binding domain"/>
    <property type="match status" value="1"/>
</dbReference>
<dbReference type="CDD" id="cd00067">
    <property type="entry name" value="GAL4"/>
    <property type="match status" value="1"/>
</dbReference>
<dbReference type="Pfam" id="PF00172">
    <property type="entry name" value="Zn_clus"/>
    <property type="match status" value="1"/>
</dbReference>
<gene>
    <name evidence="8" type="ORF">Micbo1qcDRAFT_154985</name>
</gene>
<dbReference type="GO" id="GO:0000981">
    <property type="term" value="F:DNA-binding transcription factor activity, RNA polymerase II-specific"/>
    <property type="evidence" value="ECO:0007669"/>
    <property type="project" value="InterPro"/>
</dbReference>
<dbReference type="GO" id="GO:0008270">
    <property type="term" value="F:zinc ion binding"/>
    <property type="evidence" value="ECO:0007669"/>
    <property type="project" value="InterPro"/>
</dbReference>
<keyword evidence="6" id="KW-1133">Transmembrane helix</keyword>
<dbReference type="Pfam" id="PF04082">
    <property type="entry name" value="Fungal_trans"/>
    <property type="match status" value="1"/>
</dbReference>
<keyword evidence="9" id="KW-1185">Reference proteome</keyword>
<feature type="transmembrane region" description="Helical" evidence="6">
    <location>
        <begin position="554"/>
        <end position="573"/>
    </location>
</feature>
<dbReference type="GO" id="GO:0000978">
    <property type="term" value="F:RNA polymerase II cis-regulatory region sequence-specific DNA binding"/>
    <property type="evidence" value="ECO:0007669"/>
    <property type="project" value="TreeGrafter"/>
</dbReference>
<dbReference type="CDD" id="cd12148">
    <property type="entry name" value="fungal_TF_MHR"/>
    <property type="match status" value="1"/>
</dbReference>
<evidence type="ECO:0000256" key="3">
    <source>
        <dbReference type="ARBA" id="ARBA00023163"/>
    </source>
</evidence>
<dbReference type="PANTHER" id="PTHR47424">
    <property type="entry name" value="REGULATORY PROTEIN GAL4"/>
    <property type="match status" value="1"/>
</dbReference>
<keyword evidence="2" id="KW-0805">Transcription regulation</keyword>
<dbReference type="PANTHER" id="PTHR47424:SF9">
    <property type="entry name" value="TAH-2"/>
    <property type="match status" value="1"/>
</dbReference>
<keyword evidence="6" id="KW-0812">Transmembrane</keyword>
<dbReference type="InterPro" id="IPR051127">
    <property type="entry name" value="Fungal_SecMet_Regulators"/>
</dbReference>
<dbReference type="InParanoid" id="A0A136JGY3"/>
<dbReference type="Gene3D" id="4.10.240.10">
    <property type="entry name" value="Zn(2)-C6 fungal-type DNA-binding domain"/>
    <property type="match status" value="1"/>
</dbReference>
<dbReference type="OrthoDB" id="2351791at2759"/>
<dbReference type="InterPro" id="IPR036864">
    <property type="entry name" value="Zn2-C6_fun-type_DNA-bd_sf"/>
</dbReference>
<feature type="region of interest" description="Disordered" evidence="5">
    <location>
        <begin position="38"/>
        <end position="144"/>
    </location>
</feature>
<dbReference type="SMART" id="SM00906">
    <property type="entry name" value="Fungal_trans"/>
    <property type="match status" value="1"/>
</dbReference>
<dbReference type="InterPro" id="IPR001138">
    <property type="entry name" value="Zn2Cys6_DnaBD"/>
</dbReference>
<evidence type="ECO:0000256" key="5">
    <source>
        <dbReference type="SAM" id="MobiDB-lite"/>
    </source>
</evidence>
<dbReference type="GO" id="GO:0000435">
    <property type="term" value="P:positive regulation of transcription from RNA polymerase II promoter by galactose"/>
    <property type="evidence" value="ECO:0007669"/>
    <property type="project" value="TreeGrafter"/>
</dbReference>
<dbReference type="InterPro" id="IPR007219">
    <property type="entry name" value="XnlR_reg_dom"/>
</dbReference>
<evidence type="ECO:0000313" key="8">
    <source>
        <dbReference type="EMBL" id="KXJ96420.1"/>
    </source>
</evidence>
<dbReference type="STRING" id="196109.A0A136JGY3"/>
<dbReference type="SMART" id="SM00066">
    <property type="entry name" value="GAL4"/>
    <property type="match status" value="1"/>
</dbReference>
<feature type="domain" description="Zn(2)-C6 fungal-type" evidence="7">
    <location>
        <begin position="17"/>
        <end position="48"/>
    </location>
</feature>
<dbReference type="Proteomes" id="UP000070501">
    <property type="component" value="Unassembled WGS sequence"/>
</dbReference>
<sequence length="797" mass="86162">MDSSSDHHFIRSRVSNACDSCKARKVKCDGKSPCSYCTRRHRADSCHYSPQLKRRHARRSSTSQQQLPRSPPASVQEPGHDRGLRHQSSSSSRRGSRPQSQTPKASAALRSWEDGPGSSQQQQEQRQQQQSSTTHDTDGDDEAEVPREARLLCDAQGKLIFIGDCAPLSFFQSVRQLITSRVDENALSPNSSRYSVLENAPSKRSFFSGSKSGPPDPLIDMIPTAVSRYFAATAGLVDLFENTDLTQAITTWAKHSSSANNNTSAVHYLVLAIGHQDTDDSPSQDYFEHARNMAFQNLSENLGIGTVQAYVLITLFMLRACQINGAFIFFGIAVRSAYSIGIHRTEVNQRFGPQMQRQRDRLWMSLRVVDLFLSTNMGRPPATSDIDCTVPYRTFDGTGQETFDTLSAAAQIFLIMEALVVEVYSRRKISLQLTEGISSQLRDWSGRWLPQIKDLMTSDAAGVGQQRQAQVCAATQVLTSYYYAVILVSRPFLMFEVHRRLGSGPRALQQQQQQQSLSGKSKLADACIDAACLMVELVSDVIDRGLMPVKMPLVVSWLFAASLTLGLGLIGGFGRSVLERHSRTSIAALEFFARTDAHAMQYSLIARSLLDAGLGFLEKREMAERLQRTQSSAQLFGLMPSERATAAGQSPGGPSGGGGGGAGTVSPGGMGFFGQQHRISADSAGAGNGGGLMHGGGQQQQHNDNENNGTAGAIRLAMSSPFGDGNGNSNGNGAVNDTSSLLGGIDAEAGFLSLSGLGVSSTTPDTLSFDPLGEGDQSFNLFPLLEASGDIDLAHYF</sequence>
<dbReference type="GO" id="GO:0006351">
    <property type="term" value="P:DNA-templated transcription"/>
    <property type="evidence" value="ECO:0007669"/>
    <property type="project" value="InterPro"/>
</dbReference>
<feature type="compositionally biased region" description="Low complexity" evidence="5">
    <location>
        <begin position="87"/>
        <end position="101"/>
    </location>
</feature>
<accession>A0A136JGY3</accession>
<feature type="compositionally biased region" description="Low complexity" evidence="5">
    <location>
        <begin position="699"/>
        <end position="709"/>
    </location>
</feature>
<evidence type="ECO:0000313" key="9">
    <source>
        <dbReference type="Proteomes" id="UP000070501"/>
    </source>
</evidence>
<evidence type="ECO:0000256" key="2">
    <source>
        <dbReference type="ARBA" id="ARBA00023015"/>
    </source>
</evidence>
<evidence type="ECO:0000259" key="7">
    <source>
        <dbReference type="PROSITE" id="PS50048"/>
    </source>
</evidence>
<keyword evidence="4" id="KW-0539">Nucleus</keyword>
<dbReference type="PROSITE" id="PS50048">
    <property type="entry name" value="ZN2_CY6_FUNGAL_2"/>
    <property type="match status" value="1"/>
</dbReference>
<evidence type="ECO:0000256" key="1">
    <source>
        <dbReference type="ARBA" id="ARBA00022723"/>
    </source>
</evidence>
<feature type="compositionally biased region" description="Gly residues" evidence="5">
    <location>
        <begin position="686"/>
        <end position="698"/>
    </location>
</feature>
<reference evidence="9" key="1">
    <citation type="submission" date="2016-02" db="EMBL/GenBank/DDBJ databases">
        <title>Draft genome sequence of Microdochium bolleyi, a fungal endophyte of beachgrass.</title>
        <authorList>
            <consortium name="DOE Joint Genome Institute"/>
            <person name="David A.S."/>
            <person name="May G."/>
            <person name="Haridas S."/>
            <person name="Lim J."/>
            <person name="Wang M."/>
            <person name="Labutti K."/>
            <person name="Lipzen A."/>
            <person name="Barry K."/>
            <person name="Grigoriev I.V."/>
        </authorList>
    </citation>
    <scope>NUCLEOTIDE SEQUENCE [LARGE SCALE GENOMIC DNA]</scope>
    <source>
        <strain evidence="9">J235TASD1</strain>
    </source>
</reference>
<keyword evidence="1" id="KW-0479">Metal-binding</keyword>
<organism evidence="8 9">
    <name type="scientific">Microdochium bolleyi</name>
    <dbReference type="NCBI Taxonomy" id="196109"/>
    <lineage>
        <taxon>Eukaryota</taxon>
        <taxon>Fungi</taxon>
        <taxon>Dikarya</taxon>
        <taxon>Ascomycota</taxon>
        <taxon>Pezizomycotina</taxon>
        <taxon>Sordariomycetes</taxon>
        <taxon>Xylariomycetidae</taxon>
        <taxon>Xylariales</taxon>
        <taxon>Microdochiaceae</taxon>
        <taxon>Microdochium</taxon>
    </lineage>
</organism>
<dbReference type="GO" id="GO:0005634">
    <property type="term" value="C:nucleus"/>
    <property type="evidence" value="ECO:0007669"/>
    <property type="project" value="TreeGrafter"/>
</dbReference>
<feature type="compositionally biased region" description="Gly residues" evidence="5">
    <location>
        <begin position="650"/>
        <end position="672"/>
    </location>
</feature>
<evidence type="ECO:0000256" key="6">
    <source>
        <dbReference type="SAM" id="Phobius"/>
    </source>
</evidence>
<evidence type="ECO:0000256" key="4">
    <source>
        <dbReference type="ARBA" id="ARBA00023242"/>
    </source>
</evidence>
<feature type="compositionally biased region" description="Low complexity" evidence="5">
    <location>
        <begin position="118"/>
        <end position="132"/>
    </location>
</feature>
<name>A0A136JGY3_9PEZI</name>
<keyword evidence="6" id="KW-0472">Membrane</keyword>
<feature type="region of interest" description="Disordered" evidence="5">
    <location>
        <begin position="644"/>
        <end position="709"/>
    </location>
</feature>
<dbReference type="AlphaFoldDB" id="A0A136JGY3"/>